<evidence type="ECO:0000256" key="4">
    <source>
        <dbReference type="ARBA" id="ARBA00022679"/>
    </source>
</evidence>
<comment type="pathway">
    <text evidence="11">Cell wall biogenesis; peptidoglycan biosynthesis.</text>
</comment>
<feature type="domain" description="Glycosyl transferase family 51" evidence="13">
    <location>
        <begin position="82"/>
        <end position="245"/>
    </location>
</feature>
<keyword evidence="10 11" id="KW-0961">Cell wall biogenesis/degradation</keyword>
<evidence type="ECO:0000256" key="11">
    <source>
        <dbReference type="HAMAP-Rule" id="MF_00766"/>
    </source>
</evidence>
<comment type="similarity">
    <text evidence="11">Belongs to the glycosyltransferase 51 family.</text>
</comment>
<keyword evidence="9 11" id="KW-0472">Membrane</keyword>
<comment type="caution">
    <text evidence="14">The sequence shown here is derived from an EMBL/GenBank/DDBJ whole genome shotgun (WGS) entry which is preliminary data.</text>
</comment>
<keyword evidence="15" id="KW-1185">Reference proteome</keyword>
<dbReference type="Gene3D" id="1.10.3810.10">
    <property type="entry name" value="Biosynthetic peptidoglycan transglycosylase-like"/>
    <property type="match status" value="1"/>
</dbReference>
<comment type="catalytic activity">
    <reaction evidence="11">
        <text>[GlcNAc-(1-&gt;4)-Mur2Ac(oyl-L-Ala-gamma-D-Glu-L-Lys-D-Ala-D-Ala)](n)-di-trans,octa-cis-undecaprenyl diphosphate + beta-D-GlcNAc-(1-&gt;4)-Mur2Ac(oyl-L-Ala-gamma-D-Glu-L-Lys-D-Ala-D-Ala)-di-trans,octa-cis-undecaprenyl diphosphate = [GlcNAc-(1-&gt;4)-Mur2Ac(oyl-L-Ala-gamma-D-Glu-L-Lys-D-Ala-D-Ala)](n+1)-di-trans,octa-cis-undecaprenyl diphosphate + di-trans,octa-cis-undecaprenyl diphosphate + H(+)</text>
        <dbReference type="Rhea" id="RHEA:23708"/>
        <dbReference type="Rhea" id="RHEA-COMP:9602"/>
        <dbReference type="Rhea" id="RHEA-COMP:9603"/>
        <dbReference type="ChEBI" id="CHEBI:15378"/>
        <dbReference type="ChEBI" id="CHEBI:58405"/>
        <dbReference type="ChEBI" id="CHEBI:60033"/>
        <dbReference type="ChEBI" id="CHEBI:78435"/>
        <dbReference type="EC" id="2.4.99.28"/>
    </reaction>
</comment>
<evidence type="ECO:0000256" key="9">
    <source>
        <dbReference type="ARBA" id="ARBA00023136"/>
    </source>
</evidence>
<gene>
    <name evidence="14" type="primary">mtgA_6</name>
    <name evidence="11" type="synonym">mtgA</name>
    <name evidence="14" type="ORF">GMJLKIPL_5746</name>
</gene>
<evidence type="ECO:0000256" key="5">
    <source>
        <dbReference type="ARBA" id="ARBA00022692"/>
    </source>
</evidence>
<keyword evidence="1 11" id="KW-1003">Cell membrane</keyword>
<reference evidence="14" key="2">
    <citation type="submission" date="2021-08" db="EMBL/GenBank/DDBJ databases">
        <authorList>
            <person name="Tani A."/>
            <person name="Ola A."/>
            <person name="Ogura Y."/>
            <person name="Katsura K."/>
            <person name="Hayashi T."/>
        </authorList>
    </citation>
    <scope>NUCLEOTIDE SEQUENCE</scope>
    <source>
        <strain evidence="14">DSM 17168</strain>
    </source>
</reference>
<evidence type="ECO:0000256" key="7">
    <source>
        <dbReference type="ARBA" id="ARBA00022984"/>
    </source>
</evidence>
<comment type="function">
    <text evidence="11">Peptidoglycan polymerase that catalyzes glycan chain elongation from lipid-linked precursors.</text>
</comment>
<evidence type="ECO:0000256" key="12">
    <source>
        <dbReference type="SAM" id="MobiDB-lite"/>
    </source>
</evidence>
<keyword evidence="5 11" id="KW-0812">Transmembrane</keyword>
<keyword evidence="2 11" id="KW-0997">Cell inner membrane</keyword>
<evidence type="ECO:0000313" key="15">
    <source>
        <dbReference type="Proteomes" id="UP001055153"/>
    </source>
</evidence>
<dbReference type="InterPro" id="IPR001264">
    <property type="entry name" value="Glyco_trans_51"/>
</dbReference>
<proteinExistence type="inferred from homology"/>
<dbReference type="SUPFAM" id="SSF53955">
    <property type="entry name" value="Lysozyme-like"/>
    <property type="match status" value="1"/>
</dbReference>
<protein>
    <recommendedName>
        <fullName evidence="11">Biosynthetic peptidoglycan transglycosylase</fullName>
        <ecNumber evidence="11">2.4.99.28</ecNumber>
    </recommendedName>
    <alternativeName>
        <fullName evidence="11">Glycan polymerase</fullName>
    </alternativeName>
    <alternativeName>
        <fullName evidence="11">Peptidoglycan glycosyltransferase MtgA</fullName>
        <shortName evidence="11">PGT</shortName>
    </alternativeName>
</protein>
<keyword evidence="4 11" id="KW-0808">Transferase</keyword>
<evidence type="ECO:0000256" key="1">
    <source>
        <dbReference type="ARBA" id="ARBA00022475"/>
    </source>
</evidence>
<keyword evidence="6 11" id="KW-0133">Cell shape</keyword>
<accession>A0ABQ4SPU7</accession>
<reference evidence="14" key="1">
    <citation type="journal article" date="2021" name="Front. Microbiol.">
        <title>Comprehensive Comparative Genomics and Phenotyping of Methylobacterium Species.</title>
        <authorList>
            <person name="Alessa O."/>
            <person name="Ogura Y."/>
            <person name="Fujitani Y."/>
            <person name="Takami H."/>
            <person name="Hayashi T."/>
            <person name="Sahin N."/>
            <person name="Tani A."/>
        </authorList>
    </citation>
    <scope>NUCLEOTIDE SEQUENCE</scope>
    <source>
        <strain evidence="14">DSM 17168</strain>
    </source>
</reference>
<dbReference type="Proteomes" id="UP001055153">
    <property type="component" value="Unassembled WGS sequence"/>
</dbReference>
<evidence type="ECO:0000256" key="10">
    <source>
        <dbReference type="ARBA" id="ARBA00023316"/>
    </source>
</evidence>
<dbReference type="InterPro" id="IPR036950">
    <property type="entry name" value="PBP_transglycosylase"/>
</dbReference>
<name>A0ABQ4SPU7_9HYPH</name>
<keyword evidence="7 11" id="KW-0573">Peptidoglycan synthesis</keyword>
<evidence type="ECO:0000259" key="13">
    <source>
        <dbReference type="Pfam" id="PF00912"/>
    </source>
</evidence>
<evidence type="ECO:0000256" key="6">
    <source>
        <dbReference type="ARBA" id="ARBA00022960"/>
    </source>
</evidence>
<feature type="transmembrane region" description="Helical" evidence="11">
    <location>
        <begin position="41"/>
        <end position="63"/>
    </location>
</feature>
<dbReference type="InterPro" id="IPR023346">
    <property type="entry name" value="Lysozyme-like_dom_sf"/>
</dbReference>
<dbReference type="HAMAP" id="MF_00766">
    <property type="entry name" value="PGT_MtgA"/>
    <property type="match status" value="1"/>
</dbReference>
<feature type="region of interest" description="Disordered" evidence="12">
    <location>
        <begin position="1"/>
        <end position="32"/>
    </location>
</feature>
<feature type="compositionally biased region" description="Basic and acidic residues" evidence="12">
    <location>
        <begin position="1"/>
        <end position="26"/>
    </location>
</feature>
<dbReference type="Pfam" id="PF00912">
    <property type="entry name" value="Transgly"/>
    <property type="match status" value="1"/>
</dbReference>
<organism evidence="14 15">
    <name type="scientific">Methylobacterium isbiliense</name>
    <dbReference type="NCBI Taxonomy" id="315478"/>
    <lineage>
        <taxon>Bacteria</taxon>
        <taxon>Pseudomonadati</taxon>
        <taxon>Pseudomonadota</taxon>
        <taxon>Alphaproteobacteria</taxon>
        <taxon>Hyphomicrobiales</taxon>
        <taxon>Methylobacteriaceae</taxon>
        <taxon>Methylobacterium</taxon>
    </lineage>
</organism>
<dbReference type="PANTHER" id="PTHR30400">
    <property type="entry name" value="MONOFUNCTIONAL BIOSYNTHETIC PEPTIDOGLYCAN TRANSGLYCOSYLASE"/>
    <property type="match status" value="1"/>
</dbReference>
<evidence type="ECO:0000256" key="3">
    <source>
        <dbReference type="ARBA" id="ARBA00022676"/>
    </source>
</evidence>
<dbReference type="InterPro" id="IPR011812">
    <property type="entry name" value="Pep_trsgly"/>
</dbReference>
<dbReference type="EMBL" id="BPQQ01000090">
    <property type="protein sequence ID" value="GJE03789.1"/>
    <property type="molecule type" value="Genomic_DNA"/>
</dbReference>
<sequence length="257" mass="28024">MVRSGGTREGRIHDLHAPAQSEEDRAPPAAPPRRAGRFVRVLRALLLLPVMAVVLVLILALVYRAVTPPSTLMLGRWLTLRPVERDAMDLPGIAPTLVQAVIASEDQLFCRHAGVDWDALRKVMGDEDGPTRGASTITMQTVKNVFLWPGRSYLRKALEIPLALGVDAVWGKRRTLEIYLNVAEWGDGLFGAEAAARHWFGKAARDLTRGEAALLAAALPNPAAFDPGRPSRQLRARAARVQSRMAGIGPLTECVRP</sequence>
<dbReference type="EC" id="2.4.99.28" evidence="11"/>
<keyword evidence="8 11" id="KW-1133">Transmembrane helix</keyword>
<keyword evidence="3 11" id="KW-0328">Glycosyltransferase</keyword>
<comment type="subcellular location">
    <subcellularLocation>
        <location evidence="11">Cell inner membrane</location>
        <topology evidence="11">Single-pass membrane protein</topology>
    </subcellularLocation>
</comment>
<dbReference type="PANTHER" id="PTHR30400:SF0">
    <property type="entry name" value="BIOSYNTHETIC PEPTIDOGLYCAN TRANSGLYCOSYLASE"/>
    <property type="match status" value="1"/>
</dbReference>
<dbReference type="RefSeq" id="WP_373324813.1">
    <property type="nucleotide sequence ID" value="NZ_BPQQ01000090.1"/>
</dbReference>
<evidence type="ECO:0000313" key="14">
    <source>
        <dbReference type="EMBL" id="GJE03789.1"/>
    </source>
</evidence>
<dbReference type="NCBIfam" id="TIGR02070">
    <property type="entry name" value="mono_pep_trsgly"/>
    <property type="match status" value="1"/>
</dbReference>
<evidence type="ECO:0000256" key="2">
    <source>
        <dbReference type="ARBA" id="ARBA00022519"/>
    </source>
</evidence>
<evidence type="ECO:0000256" key="8">
    <source>
        <dbReference type="ARBA" id="ARBA00022989"/>
    </source>
</evidence>